<dbReference type="Pfam" id="PF08281">
    <property type="entry name" value="Sigma70_r4_2"/>
    <property type="match status" value="1"/>
</dbReference>
<gene>
    <name evidence="7" type="ORF">HNR59_001725</name>
</gene>
<proteinExistence type="inferred from homology"/>
<evidence type="ECO:0000256" key="2">
    <source>
        <dbReference type="ARBA" id="ARBA00023015"/>
    </source>
</evidence>
<dbReference type="PANTHER" id="PTHR43133">
    <property type="entry name" value="RNA POLYMERASE ECF-TYPE SIGMA FACTO"/>
    <property type="match status" value="1"/>
</dbReference>
<evidence type="ECO:0000256" key="1">
    <source>
        <dbReference type="ARBA" id="ARBA00010641"/>
    </source>
</evidence>
<comment type="caution">
    <text evidence="7">The sequence shown here is derived from an EMBL/GenBank/DDBJ whole genome shotgun (WGS) entry which is preliminary data.</text>
</comment>
<name>A0A7W9S1U4_9HYPH</name>
<evidence type="ECO:0000256" key="3">
    <source>
        <dbReference type="ARBA" id="ARBA00023082"/>
    </source>
</evidence>
<feature type="domain" description="RNA polymerase sigma-70 region 2" evidence="5">
    <location>
        <begin position="21"/>
        <end position="85"/>
    </location>
</feature>
<protein>
    <submittedName>
        <fullName evidence="7">RNA polymerase sigma-70 factor (ECF subfamily)</fullName>
    </submittedName>
</protein>
<sequence>MTDFALPEKGDEPRRLLAEVVERCYAELRSYARLKVGDDGIAEELVQEACLRLVTSGGEVPRNPRAFLYRVLSNLVTDHHRRRARFNKSFIHSDALDAADDRPDAERQIIARQRLAILVRAVAELPPRCRECFVLRRFDGLSHTEIADRMNITRSAVEKHLAAATVHCARRLKAHD</sequence>
<dbReference type="InterPro" id="IPR039425">
    <property type="entry name" value="RNA_pol_sigma-70-like"/>
</dbReference>
<dbReference type="NCBIfam" id="TIGR02937">
    <property type="entry name" value="sigma70-ECF"/>
    <property type="match status" value="1"/>
</dbReference>
<dbReference type="Pfam" id="PF04542">
    <property type="entry name" value="Sigma70_r2"/>
    <property type="match status" value="1"/>
</dbReference>
<dbReference type="GO" id="GO:0016987">
    <property type="term" value="F:sigma factor activity"/>
    <property type="evidence" value="ECO:0007669"/>
    <property type="project" value="UniProtKB-KW"/>
</dbReference>
<keyword evidence="8" id="KW-1185">Reference proteome</keyword>
<dbReference type="CDD" id="cd06171">
    <property type="entry name" value="Sigma70_r4"/>
    <property type="match status" value="1"/>
</dbReference>
<evidence type="ECO:0000259" key="6">
    <source>
        <dbReference type="Pfam" id="PF08281"/>
    </source>
</evidence>
<accession>A0A7W9S1U4</accession>
<dbReference type="Gene3D" id="1.10.10.10">
    <property type="entry name" value="Winged helix-like DNA-binding domain superfamily/Winged helix DNA-binding domain"/>
    <property type="match status" value="1"/>
</dbReference>
<dbReference type="InterPro" id="IPR007627">
    <property type="entry name" value="RNA_pol_sigma70_r2"/>
</dbReference>
<dbReference type="EMBL" id="JACHEU010000001">
    <property type="protein sequence ID" value="MBB6012380.1"/>
    <property type="molecule type" value="Genomic_DNA"/>
</dbReference>
<dbReference type="InterPro" id="IPR036388">
    <property type="entry name" value="WH-like_DNA-bd_sf"/>
</dbReference>
<evidence type="ECO:0000313" key="7">
    <source>
        <dbReference type="EMBL" id="MBB6012380.1"/>
    </source>
</evidence>
<dbReference type="Proteomes" id="UP000533306">
    <property type="component" value="Unassembled WGS sequence"/>
</dbReference>
<evidence type="ECO:0000256" key="4">
    <source>
        <dbReference type="ARBA" id="ARBA00023163"/>
    </source>
</evidence>
<dbReference type="InterPro" id="IPR013325">
    <property type="entry name" value="RNA_pol_sigma_r2"/>
</dbReference>
<dbReference type="InterPro" id="IPR014284">
    <property type="entry name" value="RNA_pol_sigma-70_dom"/>
</dbReference>
<keyword evidence="4" id="KW-0804">Transcription</keyword>
<reference evidence="7 8" key="1">
    <citation type="submission" date="2020-08" db="EMBL/GenBank/DDBJ databases">
        <title>Genomic Encyclopedia of Type Strains, Phase IV (KMG-IV): sequencing the most valuable type-strain genomes for metagenomic binning, comparative biology and taxonomic classification.</title>
        <authorList>
            <person name="Goeker M."/>
        </authorList>
    </citation>
    <scope>NUCLEOTIDE SEQUENCE [LARGE SCALE GENOMIC DNA]</scope>
    <source>
        <strain evidence="7 8">DSM 11099</strain>
    </source>
</reference>
<dbReference type="GO" id="GO:0006352">
    <property type="term" value="P:DNA-templated transcription initiation"/>
    <property type="evidence" value="ECO:0007669"/>
    <property type="project" value="InterPro"/>
</dbReference>
<keyword evidence="2" id="KW-0805">Transcription regulation</keyword>
<dbReference type="GO" id="GO:0003677">
    <property type="term" value="F:DNA binding"/>
    <property type="evidence" value="ECO:0007669"/>
    <property type="project" value="InterPro"/>
</dbReference>
<organism evidence="7 8">
    <name type="scientific">Aquamicrobium lusatiense</name>
    <dbReference type="NCBI Taxonomy" id="89772"/>
    <lineage>
        <taxon>Bacteria</taxon>
        <taxon>Pseudomonadati</taxon>
        <taxon>Pseudomonadota</taxon>
        <taxon>Alphaproteobacteria</taxon>
        <taxon>Hyphomicrobiales</taxon>
        <taxon>Phyllobacteriaceae</taxon>
        <taxon>Aquamicrobium</taxon>
    </lineage>
</organism>
<dbReference type="SUPFAM" id="SSF88946">
    <property type="entry name" value="Sigma2 domain of RNA polymerase sigma factors"/>
    <property type="match status" value="1"/>
</dbReference>
<keyword evidence="3" id="KW-0731">Sigma factor</keyword>
<dbReference type="Gene3D" id="1.10.1740.10">
    <property type="match status" value="1"/>
</dbReference>
<dbReference type="InterPro" id="IPR013324">
    <property type="entry name" value="RNA_pol_sigma_r3/r4-like"/>
</dbReference>
<comment type="similarity">
    <text evidence="1">Belongs to the sigma-70 factor family. ECF subfamily.</text>
</comment>
<feature type="domain" description="RNA polymerase sigma factor 70 region 4 type 2" evidence="6">
    <location>
        <begin position="117"/>
        <end position="167"/>
    </location>
</feature>
<dbReference type="RefSeq" id="WP_183828683.1">
    <property type="nucleotide sequence ID" value="NZ_JACHEU010000001.1"/>
</dbReference>
<dbReference type="AlphaFoldDB" id="A0A7W9S1U4"/>
<evidence type="ECO:0000313" key="8">
    <source>
        <dbReference type="Proteomes" id="UP000533306"/>
    </source>
</evidence>
<evidence type="ECO:0000259" key="5">
    <source>
        <dbReference type="Pfam" id="PF04542"/>
    </source>
</evidence>
<dbReference type="SUPFAM" id="SSF88659">
    <property type="entry name" value="Sigma3 and sigma4 domains of RNA polymerase sigma factors"/>
    <property type="match status" value="1"/>
</dbReference>
<dbReference type="PANTHER" id="PTHR43133:SF63">
    <property type="entry name" value="RNA POLYMERASE SIGMA FACTOR FECI-RELATED"/>
    <property type="match status" value="1"/>
</dbReference>
<dbReference type="InterPro" id="IPR013249">
    <property type="entry name" value="RNA_pol_sigma70_r4_t2"/>
</dbReference>